<proteinExistence type="predicted"/>
<feature type="region of interest" description="Disordered" evidence="1">
    <location>
        <begin position="444"/>
        <end position="472"/>
    </location>
</feature>
<name>A0AAW3AMW9_9TRYP</name>
<feature type="compositionally biased region" description="Polar residues" evidence="1">
    <location>
        <begin position="184"/>
        <end position="199"/>
    </location>
</feature>
<gene>
    <name evidence="2" type="ORF">Q4I31_002498</name>
</gene>
<evidence type="ECO:0000313" key="2">
    <source>
        <dbReference type="EMBL" id="KAL0508807.1"/>
    </source>
</evidence>
<reference evidence="2 3" key="1">
    <citation type="submission" date="2024-02" db="EMBL/GenBank/DDBJ databases">
        <title>FIRST GENOME SEQUENCES OF Leishmania (Viannia) shawi, Leishmania (Viannia) lindenbergi AND Leishmania (Viannia) utingensis.</title>
        <authorList>
            <person name="Resadore F."/>
            <person name="Custodio M.G.F."/>
            <person name="Boite M.C."/>
            <person name="Cupolillo E."/>
            <person name="Ferreira G.E.M."/>
        </authorList>
    </citation>
    <scope>NUCLEOTIDE SEQUENCE [LARGE SCALE GENOMIC DNA]</scope>
    <source>
        <strain evidence="2 3">MHOM/BR/1966/M15733</strain>
    </source>
</reference>
<evidence type="ECO:0000313" key="3">
    <source>
        <dbReference type="Proteomes" id="UP001500131"/>
    </source>
</evidence>
<dbReference type="EMBL" id="JBAMZK010000017">
    <property type="protein sequence ID" value="KAL0508807.1"/>
    <property type="molecule type" value="Genomic_DNA"/>
</dbReference>
<protein>
    <submittedName>
        <fullName evidence="2">Uncharacterized protein</fullName>
    </submittedName>
</protein>
<feature type="region of interest" description="Disordered" evidence="1">
    <location>
        <begin position="176"/>
        <end position="206"/>
    </location>
</feature>
<feature type="compositionally biased region" description="Basic and acidic residues" evidence="1">
    <location>
        <begin position="457"/>
        <end position="466"/>
    </location>
</feature>
<keyword evidence="3" id="KW-1185">Reference proteome</keyword>
<accession>A0AAW3AMW9</accession>
<comment type="caution">
    <text evidence="2">The sequence shown here is derived from an EMBL/GenBank/DDBJ whole genome shotgun (WGS) entry which is preliminary data.</text>
</comment>
<dbReference type="AlphaFoldDB" id="A0AAW3AMW9"/>
<dbReference type="Proteomes" id="UP001500131">
    <property type="component" value="Unassembled WGS sequence"/>
</dbReference>
<organism evidence="2 3">
    <name type="scientific">Leishmania lindenbergi</name>
    <dbReference type="NCBI Taxonomy" id="651832"/>
    <lineage>
        <taxon>Eukaryota</taxon>
        <taxon>Discoba</taxon>
        <taxon>Euglenozoa</taxon>
        <taxon>Kinetoplastea</taxon>
        <taxon>Metakinetoplastina</taxon>
        <taxon>Trypanosomatida</taxon>
        <taxon>Trypanosomatidae</taxon>
        <taxon>Leishmaniinae</taxon>
        <taxon>Leishmania</taxon>
    </lineage>
</organism>
<evidence type="ECO:0000256" key="1">
    <source>
        <dbReference type="SAM" id="MobiDB-lite"/>
    </source>
</evidence>
<sequence length="512" mass="56017">MALSSQWSQAVVVRATTKGEEVVPQQPNNGTARAMAAAGNPIIVRARTAANFGDGVTPSAGSNGDRGSSGHGFFSTLISGYDVSQTFWVPNPGKGEMGLLEYLDRRGSANKSHVLLQSRPLPELQFNFSTCTGCNIDLSHNMFRLSKAAMALQNMDAALGDDGDYYDDSGMDVSVGGSSAGGSTRPNNFYPNLASSSPLSRRPGSAPQQLSIATRVFKATMRASLQSLQEEDYYLVKYRDYSAWAVFKYRSICKTDSIFGRKYVEQCFAVHVGREPGELVLITEAQFLYGVDLLQRQLLNQLTNAVPRAPAGWGGVDANQSSYQQYQIDINYSALNADQFRSLGALLGDGMRQVEVEGEEKKREEKAKAEAHARARVGDDCYDYTPPAWYDWTPGAIRARVQHRLQRYYRSVGQLTVQLAVVGVCSFLVYRAVKRHIPGFSSLRDGEYEGRSSGGGREGRGRDSRGGRGGGSYGGGLGGDDYYYNYRPGLFRSILMGPKEVLDYMLAPAPER</sequence>